<accession>A0A165C2B8</accession>
<dbReference type="EMBL" id="KV424224">
    <property type="protein sequence ID" value="KZT50142.1"/>
    <property type="molecule type" value="Genomic_DNA"/>
</dbReference>
<dbReference type="AlphaFoldDB" id="A0A165C2B8"/>
<evidence type="ECO:0000313" key="2">
    <source>
        <dbReference type="EMBL" id="KZT50142.1"/>
    </source>
</evidence>
<protein>
    <submittedName>
        <fullName evidence="2">Uncharacterized protein</fullName>
    </submittedName>
</protein>
<name>A0A165C2B8_9BASI</name>
<evidence type="ECO:0000313" key="3">
    <source>
        <dbReference type="Proteomes" id="UP000076842"/>
    </source>
</evidence>
<feature type="compositionally biased region" description="Basic and acidic residues" evidence="1">
    <location>
        <begin position="210"/>
        <end position="220"/>
    </location>
</feature>
<gene>
    <name evidence="2" type="ORF">CALCODRAFT_505019</name>
</gene>
<proteinExistence type="predicted"/>
<reference evidence="2 3" key="1">
    <citation type="journal article" date="2016" name="Mol. Biol. Evol.">
        <title>Comparative Genomics of Early-Diverging Mushroom-Forming Fungi Provides Insights into the Origins of Lignocellulose Decay Capabilities.</title>
        <authorList>
            <person name="Nagy L.G."/>
            <person name="Riley R."/>
            <person name="Tritt A."/>
            <person name="Adam C."/>
            <person name="Daum C."/>
            <person name="Floudas D."/>
            <person name="Sun H."/>
            <person name="Yadav J.S."/>
            <person name="Pangilinan J."/>
            <person name="Larsson K.H."/>
            <person name="Matsuura K."/>
            <person name="Barry K."/>
            <person name="Labutti K."/>
            <person name="Kuo R."/>
            <person name="Ohm R.A."/>
            <person name="Bhattacharya S.S."/>
            <person name="Shirouzu T."/>
            <person name="Yoshinaga Y."/>
            <person name="Martin F.M."/>
            <person name="Grigoriev I.V."/>
            <person name="Hibbett D.S."/>
        </authorList>
    </citation>
    <scope>NUCLEOTIDE SEQUENCE [LARGE SCALE GENOMIC DNA]</scope>
    <source>
        <strain evidence="2 3">HHB12733</strain>
    </source>
</reference>
<feature type="region of interest" description="Disordered" evidence="1">
    <location>
        <begin position="1"/>
        <end position="220"/>
    </location>
</feature>
<dbReference type="Proteomes" id="UP000076842">
    <property type="component" value="Unassembled WGS sequence"/>
</dbReference>
<dbReference type="InParanoid" id="A0A165C2B8"/>
<keyword evidence="3" id="KW-1185">Reference proteome</keyword>
<evidence type="ECO:0000256" key="1">
    <source>
        <dbReference type="SAM" id="MobiDB-lite"/>
    </source>
</evidence>
<sequence>MTSDPDSGWTGPPSTQPSRRTALPPLQTPYTPALLSVSSATEVPPSPLEGFWTPTHSQQPAASVLIKSEPLTPTLPETAHTFSEPDTFPHNTREYFEVPELDQPAARVPRPTTPQATVASVKVHQPPAQHARAAAADPHGIHPTHSSPPSPPNRGKVGLTTQNKDPEMHDALAEANALIRRLGGGDGQDREKLDGRLPAASSHTPWTRSSHKDSAYEHGA</sequence>
<feature type="compositionally biased region" description="Low complexity" evidence="1">
    <location>
        <begin position="124"/>
        <end position="145"/>
    </location>
</feature>
<organism evidence="2 3">
    <name type="scientific">Calocera cornea HHB12733</name>
    <dbReference type="NCBI Taxonomy" id="1353952"/>
    <lineage>
        <taxon>Eukaryota</taxon>
        <taxon>Fungi</taxon>
        <taxon>Dikarya</taxon>
        <taxon>Basidiomycota</taxon>
        <taxon>Agaricomycotina</taxon>
        <taxon>Dacrymycetes</taxon>
        <taxon>Dacrymycetales</taxon>
        <taxon>Dacrymycetaceae</taxon>
        <taxon>Calocera</taxon>
    </lineage>
</organism>